<evidence type="ECO:0000313" key="2">
    <source>
        <dbReference type="Proteomes" id="UP001500064"/>
    </source>
</evidence>
<gene>
    <name evidence="1" type="ORF">GCM10009733_069890</name>
</gene>
<name>A0ABP4RXA7_9ACTN</name>
<dbReference type="Proteomes" id="UP001500064">
    <property type="component" value="Unassembled WGS sequence"/>
</dbReference>
<sequence>MAQALTTKELLALPATVDLPTAGKAFGIGRTKSHELARNGQFPCRVLRVGNTYRVGRADILRCLNIDDPALTSASTLEAIDIAS</sequence>
<comment type="caution">
    <text evidence="1">The sequence shown here is derived from an EMBL/GenBank/DDBJ whole genome shotgun (WGS) entry which is preliminary data.</text>
</comment>
<evidence type="ECO:0008006" key="3">
    <source>
        <dbReference type="Google" id="ProtNLM"/>
    </source>
</evidence>
<reference evidence="2" key="1">
    <citation type="journal article" date="2019" name="Int. J. Syst. Evol. Microbiol.">
        <title>The Global Catalogue of Microorganisms (GCM) 10K type strain sequencing project: providing services to taxonomists for standard genome sequencing and annotation.</title>
        <authorList>
            <consortium name="The Broad Institute Genomics Platform"/>
            <consortium name="The Broad Institute Genome Sequencing Center for Infectious Disease"/>
            <person name="Wu L."/>
            <person name="Ma J."/>
        </authorList>
    </citation>
    <scope>NUCLEOTIDE SEQUENCE [LARGE SCALE GENOMIC DNA]</scope>
    <source>
        <strain evidence="2">JCM 13929</strain>
    </source>
</reference>
<protein>
    <recommendedName>
        <fullName evidence="3">DNA-binding protein</fullName>
    </recommendedName>
</protein>
<keyword evidence="2" id="KW-1185">Reference proteome</keyword>
<dbReference type="RefSeq" id="WP_346110855.1">
    <property type="nucleotide sequence ID" value="NZ_BAAAMU010000066.1"/>
</dbReference>
<proteinExistence type="predicted"/>
<organism evidence="1 2">
    <name type="scientific">Nonomuraea maheshkhaliensis</name>
    <dbReference type="NCBI Taxonomy" id="419590"/>
    <lineage>
        <taxon>Bacteria</taxon>
        <taxon>Bacillati</taxon>
        <taxon>Actinomycetota</taxon>
        <taxon>Actinomycetes</taxon>
        <taxon>Streptosporangiales</taxon>
        <taxon>Streptosporangiaceae</taxon>
        <taxon>Nonomuraea</taxon>
    </lineage>
</organism>
<dbReference type="EMBL" id="BAAAMU010000066">
    <property type="protein sequence ID" value="GAA1662268.1"/>
    <property type="molecule type" value="Genomic_DNA"/>
</dbReference>
<evidence type="ECO:0000313" key="1">
    <source>
        <dbReference type="EMBL" id="GAA1662268.1"/>
    </source>
</evidence>
<accession>A0ABP4RXA7</accession>